<sequence length="117" mass="13187">MAETSKPWPAKWILSSTLNERPITPTHHELRKSPKIAIPRREMTVSTAKKLVFLGLTITLLLLCFFTIPSYSDPFCFGRFGCNIEGRRLPYYPSPPIPNKTIRQDDPRAPPLGAAPP</sequence>
<dbReference type="EMBL" id="JANQDX010000018">
    <property type="protein sequence ID" value="KAL0905611.1"/>
    <property type="molecule type" value="Genomic_DNA"/>
</dbReference>
<organism evidence="3 4">
    <name type="scientific">Dendrobium thyrsiflorum</name>
    <name type="common">Pinecone-like raceme dendrobium</name>
    <name type="synonym">Orchid</name>
    <dbReference type="NCBI Taxonomy" id="117978"/>
    <lineage>
        <taxon>Eukaryota</taxon>
        <taxon>Viridiplantae</taxon>
        <taxon>Streptophyta</taxon>
        <taxon>Embryophyta</taxon>
        <taxon>Tracheophyta</taxon>
        <taxon>Spermatophyta</taxon>
        <taxon>Magnoliopsida</taxon>
        <taxon>Liliopsida</taxon>
        <taxon>Asparagales</taxon>
        <taxon>Orchidaceae</taxon>
        <taxon>Epidendroideae</taxon>
        <taxon>Malaxideae</taxon>
        <taxon>Dendrobiinae</taxon>
        <taxon>Dendrobium</taxon>
    </lineage>
</organism>
<keyword evidence="2" id="KW-0472">Membrane</keyword>
<evidence type="ECO:0000256" key="1">
    <source>
        <dbReference type="SAM" id="MobiDB-lite"/>
    </source>
</evidence>
<comment type="caution">
    <text evidence="3">The sequence shown here is derived from an EMBL/GenBank/DDBJ whole genome shotgun (WGS) entry which is preliminary data.</text>
</comment>
<evidence type="ECO:0000313" key="4">
    <source>
        <dbReference type="Proteomes" id="UP001552299"/>
    </source>
</evidence>
<keyword evidence="2" id="KW-0812">Transmembrane</keyword>
<proteinExistence type="predicted"/>
<keyword evidence="4" id="KW-1185">Reference proteome</keyword>
<accession>A0ABD0U109</accession>
<dbReference type="AlphaFoldDB" id="A0ABD0U109"/>
<protein>
    <submittedName>
        <fullName evidence="3">Uncharacterized protein</fullName>
    </submittedName>
</protein>
<keyword evidence="2" id="KW-1133">Transmembrane helix</keyword>
<evidence type="ECO:0000256" key="2">
    <source>
        <dbReference type="SAM" id="Phobius"/>
    </source>
</evidence>
<feature type="transmembrane region" description="Helical" evidence="2">
    <location>
        <begin position="51"/>
        <end position="71"/>
    </location>
</feature>
<reference evidence="3 4" key="1">
    <citation type="journal article" date="2024" name="Plant Biotechnol. J.">
        <title>Dendrobium thyrsiflorum genome and its molecular insights into genes involved in important horticultural traits.</title>
        <authorList>
            <person name="Chen B."/>
            <person name="Wang J.Y."/>
            <person name="Zheng P.J."/>
            <person name="Li K.L."/>
            <person name="Liang Y.M."/>
            <person name="Chen X.F."/>
            <person name="Zhang C."/>
            <person name="Zhao X."/>
            <person name="He X."/>
            <person name="Zhang G.Q."/>
            <person name="Liu Z.J."/>
            <person name="Xu Q."/>
        </authorList>
    </citation>
    <scope>NUCLEOTIDE SEQUENCE [LARGE SCALE GENOMIC DNA]</scope>
    <source>
        <strain evidence="3">GZMU011</strain>
    </source>
</reference>
<feature type="region of interest" description="Disordered" evidence="1">
    <location>
        <begin position="95"/>
        <end position="117"/>
    </location>
</feature>
<gene>
    <name evidence="3" type="ORF">M5K25_024044</name>
</gene>
<name>A0ABD0U109_DENTH</name>
<dbReference type="Proteomes" id="UP001552299">
    <property type="component" value="Unassembled WGS sequence"/>
</dbReference>
<evidence type="ECO:0000313" key="3">
    <source>
        <dbReference type="EMBL" id="KAL0905611.1"/>
    </source>
</evidence>